<evidence type="ECO:0000313" key="3">
    <source>
        <dbReference type="Proteomes" id="UP000235786"/>
    </source>
</evidence>
<keyword evidence="3" id="KW-1185">Reference proteome</keyword>
<evidence type="ECO:0000313" key="2">
    <source>
        <dbReference type="EMBL" id="PMD36947.1"/>
    </source>
</evidence>
<feature type="coiled-coil region" evidence="1">
    <location>
        <begin position="45"/>
        <end position="99"/>
    </location>
</feature>
<name>A0A2J6REK9_HYAVF</name>
<dbReference type="Proteomes" id="UP000235786">
    <property type="component" value="Unassembled WGS sequence"/>
</dbReference>
<gene>
    <name evidence="2" type="ORF">L207DRAFT_601309</name>
</gene>
<feature type="coiled-coil region" evidence="1">
    <location>
        <begin position="218"/>
        <end position="245"/>
    </location>
</feature>
<organism evidence="2 3">
    <name type="scientific">Hyaloscypha variabilis (strain UAMH 11265 / GT02V1 / F)</name>
    <name type="common">Meliniomyces variabilis</name>
    <dbReference type="NCBI Taxonomy" id="1149755"/>
    <lineage>
        <taxon>Eukaryota</taxon>
        <taxon>Fungi</taxon>
        <taxon>Dikarya</taxon>
        <taxon>Ascomycota</taxon>
        <taxon>Pezizomycotina</taxon>
        <taxon>Leotiomycetes</taxon>
        <taxon>Helotiales</taxon>
        <taxon>Hyaloscyphaceae</taxon>
        <taxon>Hyaloscypha</taxon>
        <taxon>Hyaloscypha variabilis</taxon>
    </lineage>
</organism>
<sequence>MDQTTTPTVIATTVKPVALTTSKSPSIAPSTVLTTVNLPDFEAEYEKVKQNLSFFEDAIAKKKELDGITKSIEKHKKQLEEVNAKLEAARLDFSKKNTEYTAHLPAFRFREIEWEDRDVDPDDVLYIRDLSRHAQKLRDRIRLARANLAMLEESLLVEEQRVAIEAIRKQVVDLERISCREGQLVEKLELEEKTLRPVYEKAVALWQTKCRESFSNESREFQSTLEEKDAEIAQLKTQILSLNSTIDAKTKIIIAKEGLDLWKQPIIQVALDILARKQEEAKPKEKREEAIIEQGNKAAHNGTALADARRLLLDSPKRNAAEWTWYKQEYGASPEIVSQIGSDSPKTLEILDWNFSIRSFGTQRNDVKEEFKLLFNKFVSILMNRQVGLNNALDMNTYLESGPGKKLYDKMKSLYIEAKQYRESFLCLNVRSVASEQIF</sequence>
<evidence type="ECO:0000256" key="1">
    <source>
        <dbReference type="SAM" id="Coils"/>
    </source>
</evidence>
<dbReference type="EMBL" id="KZ613950">
    <property type="protein sequence ID" value="PMD36947.1"/>
    <property type="molecule type" value="Genomic_DNA"/>
</dbReference>
<dbReference type="OrthoDB" id="3564643at2759"/>
<protein>
    <submittedName>
        <fullName evidence="2">Uncharacterized protein</fullName>
    </submittedName>
</protein>
<proteinExistence type="predicted"/>
<feature type="coiled-coil region" evidence="1">
    <location>
        <begin position="127"/>
        <end position="177"/>
    </location>
</feature>
<dbReference type="AlphaFoldDB" id="A0A2J6REK9"/>
<accession>A0A2J6REK9</accession>
<reference evidence="2 3" key="1">
    <citation type="submission" date="2016-04" db="EMBL/GenBank/DDBJ databases">
        <title>A degradative enzymes factory behind the ericoid mycorrhizal symbiosis.</title>
        <authorList>
            <consortium name="DOE Joint Genome Institute"/>
            <person name="Martino E."/>
            <person name="Morin E."/>
            <person name="Grelet G."/>
            <person name="Kuo A."/>
            <person name="Kohler A."/>
            <person name="Daghino S."/>
            <person name="Barry K."/>
            <person name="Choi C."/>
            <person name="Cichocki N."/>
            <person name="Clum A."/>
            <person name="Copeland A."/>
            <person name="Hainaut M."/>
            <person name="Haridas S."/>
            <person name="Labutti K."/>
            <person name="Lindquist E."/>
            <person name="Lipzen A."/>
            <person name="Khouja H.-R."/>
            <person name="Murat C."/>
            <person name="Ohm R."/>
            <person name="Olson A."/>
            <person name="Spatafora J."/>
            <person name="Veneault-Fourrey C."/>
            <person name="Henrissat B."/>
            <person name="Grigoriev I."/>
            <person name="Martin F."/>
            <person name="Perotto S."/>
        </authorList>
    </citation>
    <scope>NUCLEOTIDE SEQUENCE [LARGE SCALE GENOMIC DNA]</scope>
    <source>
        <strain evidence="2 3">F</strain>
    </source>
</reference>
<keyword evidence="1" id="KW-0175">Coiled coil</keyword>